<comment type="domain">
    <text evidence="9">The NG domain, also named G domain, is a special guanosine triphosphatase (GTPase) domain, which binds GTP and forms a guanosine 5'-triphosphate (GTP)-dependent complex with a homologous NG domain in the SRP receptor subunit SRPRA. The two NG domains undergo cooperative rearrangements upon their assembly, which culminate in the reciprocal activation of the GTPase activity of one another. SRP receptor compaction upon binding with cargo-loaded SRP and GTPase rearrangement drive SRP-mediated cotranslational protein translocation into the ER.</text>
</comment>
<dbReference type="SMART" id="SM00382">
    <property type="entry name" value="AAA"/>
    <property type="match status" value="1"/>
</dbReference>
<keyword evidence="9" id="KW-0694">RNA-binding</keyword>
<dbReference type="InterPro" id="IPR027417">
    <property type="entry name" value="P-loop_NTPase"/>
</dbReference>
<dbReference type="InterPro" id="IPR004125">
    <property type="entry name" value="Signal_recog_particle_SRP54_M"/>
</dbReference>
<evidence type="ECO:0000313" key="11">
    <source>
        <dbReference type="EMBL" id="KAK8958786.1"/>
    </source>
</evidence>
<dbReference type="PANTHER" id="PTHR11564:SF5">
    <property type="entry name" value="SIGNAL RECOGNITION PARTICLE SUBUNIT SRP54"/>
    <property type="match status" value="1"/>
</dbReference>
<keyword evidence="12" id="KW-1185">Reference proteome</keyword>
<dbReference type="Gene3D" id="1.20.120.140">
    <property type="entry name" value="Signal recognition particle SRP54, nucleotide-binding domain"/>
    <property type="match status" value="1"/>
</dbReference>
<evidence type="ECO:0000259" key="10">
    <source>
        <dbReference type="PROSITE" id="PS00300"/>
    </source>
</evidence>
<dbReference type="Proteomes" id="UP001412067">
    <property type="component" value="Unassembled WGS sequence"/>
</dbReference>
<dbReference type="CDD" id="cd17875">
    <property type="entry name" value="SRP54_G"/>
    <property type="match status" value="1"/>
</dbReference>
<dbReference type="InterPro" id="IPR000897">
    <property type="entry name" value="SRP54_GTPase_dom"/>
</dbReference>
<dbReference type="Gene3D" id="3.40.50.300">
    <property type="entry name" value="P-loop containing nucleotide triphosphate hydrolases"/>
    <property type="match status" value="1"/>
</dbReference>
<dbReference type="Pfam" id="PF00448">
    <property type="entry name" value="SRP54"/>
    <property type="match status" value="1"/>
</dbReference>
<name>A0ABR2M4A3_9ASPA</name>
<dbReference type="InterPro" id="IPR003593">
    <property type="entry name" value="AAA+_ATPase"/>
</dbReference>
<evidence type="ECO:0000256" key="9">
    <source>
        <dbReference type="RuleBase" id="RU364034"/>
    </source>
</evidence>
<dbReference type="InterPro" id="IPR022941">
    <property type="entry name" value="SRP54"/>
</dbReference>
<evidence type="ECO:0000256" key="3">
    <source>
        <dbReference type="ARBA" id="ARBA00022741"/>
    </source>
</evidence>
<comment type="function">
    <text evidence="7 9">Component of the signal recognition particle (SRP) complex, a ribonucleoprotein complex that mediates the cotranslational targeting of secretory and membrane proteins to the endoplasmic reticulum (ER). As part of the SRP complex, associates with the SRP receptor (SR) component SRPRA to target secretory proteins to the endoplasmic reticulum membrane. Binds to the signal sequence of presecretory proteins when they emerge from the ribosomes. Displays basal GTPase activity, and stimulates reciprocal GTPase activation of the SR subunit SRPRA. Forms a guanosine 5'-triphosphate (GTP)-dependent complex with the SR subunit SRPRA. SR compaction and GTPase mediated rearrangement of SR drive SRP-mediated cotranslational protein translocation into the ER. Requires the presence of SRP9/SRP14 and/or SRP19 to stably interact with RNA.</text>
</comment>
<comment type="catalytic activity">
    <reaction evidence="8">
        <text>GTP + H2O = GDP + phosphate + H(+)</text>
        <dbReference type="Rhea" id="RHEA:19669"/>
        <dbReference type="ChEBI" id="CHEBI:15377"/>
        <dbReference type="ChEBI" id="CHEBI:15378"/>
        <dbReference type="ChEBI" id="CHEBI:37565"/>
        <dbReference type="ChEBI" id="CHEBI:43474"/>
        <dbReference type="ChEBI" id="CHEBI:58189"/>
        <dbReference type="EC" id="3.6.5.4"/>
    </reaction>
    <physiologicalReaction direction="left-to-right" evidence="8">
        <dbReference type="Rhea" id="RHEA:19670"/>
    </physiologicalReaction>
</comment>
<dbReference type="SUPFAM" id="SSF47446">
    <property type="entry name" value="Signal peptide-binding domain"/>
    <property type="match status" value="1"/>
</dbReference>
<evidence type="ECO:0000256" key="5">
    <source>
        <dbReference type="ARBA" id="ARBA00023134"/>
    </source>
</evidence>
<dbReference type="InterPro" id="IPR036891">
    <property type="entry name" value="Signal_recog_part_SRP54_M_sf"/>
</dbReference>
<dbReference type="NCBIfam" id="TIGR01425">
    <property type="entry name" value="SRP54_euk"/>
    <property type="match status" value="1"/>
</dbReference>
<keyword evidence="3 9" id="KW-0547">Nucleotide-binding</keyword>
<dbReference type="InterPro" id="IPR006325">
    <property type="entry name" value="SRP54_euk"/>
</dbReference>
<reference evidence="11 12" key="1">
    <citation type="journal article" date="2022" name="Nat. Plants">
        <title>Genomes of leafy and leafless Platanthera orchids illuminate the evolution of mycoheterotrophy.</title>
        <authorList>
            <person name="Li M.H."/>
            <person name="Liu K.W."/>
            <person name="Li Z."/>
            <person name="Lu H.C."/>
            <person name="Ye Q.L."/>
            <person name="Zhang D."/>
            <person name="Wang J.Y."/>
            <person name="Li Y.F."/>
            <person name="Zhong Z.M."/>
            <person name="Liu X."/>
            <person name="Yu X."/>
            <person name="Liu D.K."/>
            <person name="Tu X.D."/>
            <person name="Liu B."/>
            <person name="Hao Y."/>
            <person name="Liao X.Y."/>
            <person name="Jiang Y.T."/>
            <person name="Sun W.H."/>
            <person name="Chen J."/>
            <person name="Chen Y.Q."/>
            <person name="Ai Y."/>
            <person name="Zhai J.W."/>
            <person name="Wu S.S."/>
            <person name="Zhou Z."/>
            <person name="Hsiao Y.Y."/>
            <person name="Wu W.L."/>
            <person name="Chen Y.Y."/>
            <person name="Lin Y.F."/>
            <person name="Hsu J.L."/>
            <person name="Li C.Y."/>
            <person name="Wang Z.W."/>
            <person name="Zhao X."/>
            <person name="Zhong W.Y."/>
            <person name="Ma X.K."/>
            <person name="Ma L."/>
            <person name="Huang J."/>
            <person name="Chen G.Z."/>
            <person name="Huang M.Z."/>
            <person name="Huang L."/>
            <person name="Peng D.H."/>
            <person name="Luo Y.B."/>
            <person name="Zou S.Q."/>
            <person name="Chen S.P."/>
            <person name="Lan S."/>
            <person name="Tsai W.C."/>
            <person name="Van de Peer Y."/>
            <person name="Liu Z.J."/>
        </authorList>
    </citation>
    <scope>NUCLEOTIDE SEQUENCE [LARGE SCALE GENOMIC DNA]</scope>
    <source>
        <strain evidence="11">Lor288</strain>
    </source>
</reference>
<gene>
    <name evidence="11" type="primary">SRP-54C</name>
    <name evidence="11" type="ORF">KSP40_PGU020737</name>
</gene>
<comment type="subunit">
    <text evidence="6 9">Component of a signal recognition particle (SRP) complex that consists of a 7SL RNA molecule of 300 nucleotides and six protein subunits: SRP72, SRP68, SRP54, SRP19, SRP14 and SRP9.</text>
</comment>
<evidence type="ECO:0000256" key="4">
    <source>
        <dbReference type="ARBA" id="ARBA00022824"/>
    </source>
</evidence>
<keyword evidence="5 9" id="KW-0342">GTP-binding</keyword>
<keyword evidence="4 9" id="KW-0256">Endoplasmic reticulum</keyword>
<sequence>MMDPGKPSFTPKKGKSCVVMFVGLQGSGKTTTCTKYAYYHQKKGFKSALVCADTFRAGAFDQLKQNATKAKIPFYGSYMESDPVKIAVEGVDRFKKENNDLIIVDTSGRHMQEAALFEEMRQVSEATKPDLVIFVMDGSIGQMAFAQSQAFKQSVPVGAVIVTKMDGHAKGGGALSAVAATKSPVIFIGTGEHMDEFEVFDVKPFVSRLLGMSDWSGFMDKIQEVVPTEQQPELLQKLSEGSFTLRLMYKQFHNILKQGSIGQVCSMLPGFSAEPVGHEKVREAKIKRYLTMMDSMTNAELDSTNPKIFNDSRALRIARGSGRSIRDVMEMLEEYKGLTICCKMKGLKIPKKGDMSALSRNMNAQHMSKFLPPQMLKMIGGMEGLQSLMKQMGSKDKMGGMFGGVGDK</sequence>
<proteinExistence type="inferred from homology"/>
<evidence type="ECO:0000256" key="8">
    <source>
        <dbReference type="ARBA" id="ARBA00048157"/>
    </source>
</evidence>
<dbReference type="SUPFAM" id="SSF52540">
    <property type="entry name" value="P-loop containing nucleoside triphosphate hydrolases"/>
    <property type="match status" value="1"/>
</dbReference>
<dbReference type="Gene3D" id="1.10.260.30">
    <property type="entry name" value="Signal recognition particle, SRP54 subunit, M-domain"/>
    <property type="match status" value="1"/>
</dbReference>
<keyword evidence="9" id="KW-0687">Ribonucleoprotein</keyword>
<dbReference type="Pfam" id="PF02978">
    <property type="entry name" value="SRP_SPB"/>
    <property type="match status" value="1"/>
</dbReference>
<comment type="caution">
    <text evidence="11">The sequence shown here is derived from an EMBL/GenBank/DDBJ whole genome shotgun (WGS) entry which is preliminary data.</text>
</comment>
<dbReference type="EMBL" id="JBBWWR010000012">
    <property type="protein sequence ID" value="KAK8958786.1"/>
    <property type="molecule type" value="Genomic_DNA"/>
</dbReference>
<comment type="subcellular location">
    <subcellularLocation>
        <location evidence="2 9">Cytoplasm</location>
    </subcellularLocation>
    <subcellularLocation>
        <location evidence="1 9">Endoplasmic reticulum</location>
    </subcellularLocation>
</comment>
<comment type="similarity">
    <text evidence="9">Belongs to the GTP-binding SRP family. SRP54 subfamily.</text>
</comment>
<keyword evidence="9" id="KW-0733">Signal recognition particle</keyword>
<dbReference type="PROSITE" id="PS00300">
    <property type="entry name" value="SRP54"/>
    <property type="match status" value="1"/>
</dbReference>
<evidence type="ECO:0000256" key="1">
    <source>
        <dbReference type="ARBA" id="ARBA00004240"/>
    </source>
</evidence>
<protein>
    <recommendedName>
        <fullName evidence="9">Signal recognition particle 54 kDa protein</fullName>
    </recommendedName>
</protein>
<keyword evidence="9" id="KW-0963">Cytoplasm</keyword>
<dbReference type="PANTHER" id="PTHR11564">
    <property type="entry name" value="SIGNAL RECOGNITION PARTICLE 54K PROTEIN SRP54"/>
    <property type="match status" value="1"/>
</dbReference>
<accession>A0ABR2M4A3</accession>
<evidence type="ECO:0000256" key="2">
    <source>
        <dbReference type="ARBA" id="ARBA00004496"/>
    </source>
</evidence>
<dbReference type="SMART" id="SM00962">
    <property type="entry name" value="SRP54"/>
    <property type="match status" value="1"/>
</dbReference>
<organism evidence="11 12">
    <name type="scientific">Platanthera guangdongensis</name>
    <dbReference type="NCBI Taxonomy" id="2320717"/>
    <lineage>
        <taxon>Eukaryota</taxon>
        <taxon>Viridiplantae</taxon>
        <taxon>Streptophyta</taxon>
        <taxon>Embryophyta</taxon>
        <taxon>Tracheophyta</taxon>
        <taxon>Spermatophyta</taxon>
        <taxon>Magnoliopsida</taxon>
        <taxon>Liliopsida</taxon>
        <taxon>Asparagales</taxon>
        <taxon>Orchidaceae</taxon>
        <taxon>Orchidoideae</taxon>
        <taxon>Orchideae</taxon>
        <taxon>Orchidinae</taxon>
        <taxon>Platanthera</taxon>
    </lineage>
</organism>
<feature type="domain" description="SRP54-type proteins GTP-binding" evidence="10">
    <location>
        <begin position="184"/>
        <end position="197"/>
    </location>
</feature>
<evidence type="ECO:0000256" key="7">
    <source>
        <dbReference type="ARBA" id="ARBA00046020"/>
    </source>
</evidence>
<dbReference type="InterPro" id="IPR042101">
    <property type="entry name" value="SRP54_N_sf"/>
</dbReference>
<evidence type="ECO:0000313" key="12">
    <source>
        <dbReference type="Proteomes" id="UP001412067"/>
    </source>
</evidence>
<evidence type="ECO:0000256" key="6">
    <source>
        <dbReference type="ARBA" id="ARBA00034796"/>
    </source>
</evidence>
<comment type="domain">
    <text evidence="9">The M domain binds the 7SL RNA in presence of SRP19 and binds the signal sequence of presecretory proteins.</text>
</comment>